<name>A0A955HX62_9BACT</name>
<dbReference type="AlphaFoldDB" id="A0A955HX62"/>
<accession>A0A955HX62</accession>
<dbReference type="Proteomes" id="UP000748332">
    <property type="component" value="Unassembled WGS sequence"/>
</dbReference>
<evidence type="ECO:0000313" key="1">
    <source>
        <dbReference type="EMBL" id="MCA9375010.1"/>
    </source>
</evidence>
<dbReference type="PROSITE" id="PS51257">
    <property type="entry name" value="PROKAR_LIPOPROTEIN"/>
    <property type="match status" value="1"/>
</dbReference>
<dbReference type="InterPro" id="IPR019546">
    <property type="entry name" value="TAT_signal_bac_arc"/>
</dbReference>
<comment type="caution">
    <text evidence="1">The sequence shown here is derived from an EMBL/GenBank/DDBJ whole genome shotgun (WGS) entry which is preliminary data.</text>
</comment>
<dbReference type="PROSITE" id="PS51318">
    <property type="entry name" value="TAT"/>
    <property type="match status" value="1"/>
</dbReference>
<protein>
    <submittedName>
        <fullName evidence="1">Twin-arginine translocation signal domain-containing protein</fullName>
    </submittedName>
</protein>
<reference evidence="1" key="1">
    <citation type="submission" date="2020-04" db="EMBL/GenBank/DDBJ databases">
        <authorList>
            <person name="Zhang T."/>
        </authorList>
    </citation>
    <scope>NUCLEOTIDE SEQUENCE</scope>
    <source>
        <strain evidence="1">HKST-UBA16</strain>
    </source>
</reference>
<dbReference type="NCBIfam" id="TIGR01409">
    <property type="entry name" value="TAT_signal_seq"/>
    <property type="match status" value="1"/>
</dbReference>
<gene>
    <name evidence="1" type="ORF">KC622_01625</name>
</gene>
<dbReference type="EMBL" id="JAGQLM010000063">
    <property type="protein sequence ID" value="MCA9375010.1"/>
    <property type="molecule type" value="Genomic_DNA"/>
</dbReference>
<organism evidence="1 2">
    <name type="scientific">Candidatus Dojkabacteria bacterium</name>
    <dbReference type="NCBI Taxonomy" id="2099670"/>
    <lineage>
        <taxon>Bacteria</taxon>
        <taxon>Candidatus Dojkabacteria</taxon>
    </lineage>
</organism>
<dbReference type="Pfam" id="PF10518">
    <property type="entry name" value="TAT_signal"/>
    <property type="match status" value="1"/>
</dbReference>
<proteinExistence type="predicted"/>
<feature type="non-terminal residue" evidence="1">
    <location>
        <position position="58"/>
    </location>
</feature>
<sequence length="58" mass="6402">MNRRQFLKLGAAAAGGLALGACRKAILRTNFSPYEEGHQAWAEAEALRNYVEALINRL</sequence>
<evidence type="ECO:0000313" key="2">
    <source>
        <dbReference type="Proteomes" id="UP000748332"/>
    </source>
</evidence>
<reference evidence="1" key="2">
    <citation type="journal article" date="2021" name="Microbiome">
        <title>Successional dynamics and alternative stable states in a saline activated sludge microbial community over 9 years.</title>
        <authorList>
            <person name="Wang Y."/>
            <person name="Ye J."/>
            <person name="Ju F."/>
            <person name="Liu L."/>
            <person name="Boyd J.A."/>
            <person name="Deng Y."/>
            <person name="Parks D.H."/>
            <person name="Jiang X."/>
            <person name="Yin X."/>
            <person name="Woodcroft B.J."/>
            <person name="Tyson G.W."/>
            <person name="Hugenholtz P."/>
            <person name="Polz M.F."/>
            <person name="Zhang T."/>
        </authorList>
    </citation>
    <scope>NUCLEOTIDE SEQUENCE</scope>
    <source>
        <strain evidence="1">HKST-UBA16</strain>
    </source>
</reference>
<dbReference type="InterPro" id="IPR006311">
    <property type="entry name" value="TAT_signal"/>
</dbReference>